<comment type="caution">
    <text evidence="5">The sequence shown here is derived from an EMBL/GenBank/DDBJ whole genome shotgun (WGS) entry which is preliminary data.</text>
</comment>
<dbReference type="InterPro" id="IPR008964">
    <property type="entry name" value="Invasin/intimin_cell_adhesion"/>
</dbReference>
<proteinExistence type="predicted"/>
<feature type="domain" description="BIG2" evidence="4">
    <location>
        <begin position="558"/>
        <end position="635"/>
    </location>
</feature>
<evidence type="ECO:0000259" key="4">
    <source>
        <dbReference type="SMART" id="SM00635"/>
    </source>
</evidence>
<feature type="domain" description="BIG2" evidence="4">
    <location>
        <begin position="642"/>
        <end position="720"/>
    </location>
</feature>
<dbReference type="Pfam" id="PF02368">
    <property type="entry name" value="Big_2"/>
    <property type="match status" value="3"/>
</dbReference>
<dbReference type="InterPro" id="IPR003343">
    <property type="entry name" value="Big_2"/>
</dbReference>
<evidence type="ECO:0000313" key="6">
    <source>
        <dbReference type="Proteomes" id="UP001589619"/>
    </source>
</evidence>
<dbReference type="Proteomes" id="UP001589619">
    <property type="component" value="Unassembled WGS sequence"/>
</dbReference>
<dbReference type="InterPro" id="IPR013320">
    <property type="entry name" value="ConA-like_dom_sf"/>
</dbReference>
<dbReference type="RefSeq" id="WP_344910503.1">
    <property type="nucleotide sequence ID" value="NZ_BAAAYO010000009.1"/>
</dbReference>
<dbReference type="EMBL" id="JBHMAG010000021">
    <property type="protein sequence ID" value="MFB9756190.1"/>
    <property type="molecule type" value="Genomic_DNA"/>
</dbReference>
<gene>
    <name evidence="5" type="ORF">ACFFNY_31825</name>
</gene>
<protein>
    <submittedName>
        <fullName evidence="5">Ig-like domain-containing protein</fullName>
    </submittedName>
</protein>
<name>A0ABV5W6I5_9BACL</name>
<keyword evidence="1" id="KW-0732">Signal</keyword>
<dbReference type="Gene3D" id="2.60.40.1080">
    <property type="match status" value="3"/>
</dbReference>
<dbReference type="SUPFAM" id="SSF49899">
    <property type="entry name" value="Concanavalin A-like lectins/glucanases"/>
    <property type="match status" value="1"/>
</dbReference>
<keyword evidence="2" id="KW-1015">Disulfide bond</keyword>
<evidence type="ECO:0000313" key="5">
    <source>
        <dbReference type="EMBL" id="MFB9756190.1"/>
    </source>
</evidence>
<reference evidence="5 6" key="1">
    <citation type="submission" date="2024-09" db="EMBL/GenBank/DDBJ databases">
        <authorList>
            <person name="Sun Q."/>
            <person name="Mori K."/>
        </authorList>
    </citation>
    <scope>NUCLEOTIDE SEQUENCE [LARGE SCALE GENOMIC DNA]</scope>
    <source>
        <strain evidence="5 6">JCM 12520</strain>
    </source>
</reference>
<dbReference type="InterPro" id="IPR008929">
    <property type="entry name" value="Chondroitin_lyas"/>
</dbReference>
<keyword evidence="6" id="KW-1185">Reference proteome</keyword>
<evidence type="ECO:0000256" key="2">
    <source>
        <dbReference type="ARBA" id="ARBA00023157"/>
    </source>
</evidence>
<dbReference type="Gene3D" id="1.50.10.100">
    <property type="entry name" value="Chondroitin AC/alginate lyase"/>
    <property type="match status" value="1"/>
</dbReference>
<dbReference type="SMART" id="SM00635">
    <property type="entry name" value="BID_2"/>
    <property type="match status" value="3"/>
</dbReference>
<dbReference type="SUPFAM" id="SSF49373">
    <property type="entry name" value="Invasin/intimin cell-adhesion fragments"/>
    <property type="match status" value="3"/>
</dbReference>
<evidence type="ECO:0000259" key="3">
    <source>
        <dbReference type="SMART" id="SM00560"/>
    </source>
</evidence>
<dbReference type="Gene3D" id="2.60.120.560">
    <property type="entry name" value="Exo-inulinase, domain 1"/>
    <property type="match status" value="1"/>
</dbReference>
<dbReference type="InterPro" id="IPR006558">
    <property type="entry name" value="LamG-like"/>
</dbReference>
<dbReference type="Gene3D" id="2.60.120.200">
    <property type="match status" value="1"/>
</dbReference>
<evidence type="ECO:0000256" key="1">
    <source>
        <dbReference type="ARBA" id="ARBA00022729"/>
    </source>
</evidence>
<organism evidence="5 6">
    <name type="scientific">Paenibacillus hodogayensis</name>
    <dbReference type="NCBI Taxonomy" id="279208"/>
    <lineage>
        <taxon>Bacteria</taxon>
        <taxon>Bacillati</taxon>
        <taxon>Bacillota</taxon>
        <taxon>Bacilli</taxon>
        <taxon>Bacillales</taxon>
        <taxon>Paenibacillaceae</taxon>
        <taxon>Paenibacillus</taxon>
    </lineage>
</organism>
<feature type="domain" description="BIG2" evidence="4">
    <location>
        <begin position="474"/>
        <end position="551"/>
    </location>
</feature>
<dbReference type="SMART" id="SM00560">
    <property type="entry name" value="LamGL"/>
    <property type="match status" value="1"/>
</dbReference>
<accession>A0ABV5W6I5</accession>
<dbReference type="Pfam" id="PF13385">
    <property type="entry name" value="Laminin_G_3"/>
    <property type="match status" value="1"/>
</dbReference>
<feature type="domain" description="LamG-like jellyroll fold" evidence="3">
    <location>
        <begin position="322"/>
        <end position="461"/>
    </location>
</feature>
<sequence length="1896" mass="204063">MMRTYRRWAASLLVAALLFAQWAGLVPFIPIEVAQAYDPSGNVLAGDFDSAFTNGVNPFVANSNATGGVTQMVYTPGSGYAVEFRDTSAFGPGGAANSGSSFCAPIGAQSRLVKRINAVYDLPVGSDPAVFVYEFQTLRTAASSAPVPSGIQAVIEFVGHDNGVTVPRYPTGQPSIFRANAYFGQQPGNNTTFGTINDADVPALKFAIIPNGGAKHITSLRLCFAVRVEPEGTPEAFAVKNLAVYEVPYVSGPNSPIRGLVAHWNFEQVTDGKVADMSGNGHTATVTNAQLTPNGRVGSGLEFNGTNAYVNAGPASDYQLTDALSVAMWIRPDEQTVTGRHRFISWTDGFRITGNGFELGFESGGTRLMYTFKNETTHEAISSYFAQTTRWGKWMHLAATWELSSKTISLYTDGKLAGKATFNGPLPVPTSNVLIGRGEEAFFHKGTIDEIKLYNKALTEAEIQAIYNDLPPIPVSGIAASASRIELAVGSSSMLNYTIAPQNAKDLTVSWSNSNPGIVSIDEYGKVSGVREGSTVITLTTRDGAHTAQTEVQVVVRHPTGVTLNKPALSLAEWKTERLSATVLPADTTDKTVEWSSSDPSVAKVDEKGIVRGVRAGQAVVTVRTRDGGLTVAATVTVTKTAIASFALNKSAMTLAPGKAETLIPSVLPANATHKDRIRWSTSDASVAEIDQTGVVVAKSSGQAVVTARAEDGGLAASATVTVPAAGAGIWSRVFVLRDYMDLYDFPEELLSYPLVFPANTVKKNGLKLTADDGTPVEYELADAPENAQGYLSGATLRFRTALAKKGIRGFMLDYDPAYDASASTQRIALTDNHDGTATLAANGQQIKVPYGTVSYGAGADIGQAKAPIVAIARDGANWTGAGALTATTAIQVLSVTGRVVERGALSLKYEVSYLFTGGKSYKVALTVQHNEQHVTVDETIEGFTSNDKVYFKFSMMNGLDPDGRLVVSNGGYTPAYSGKFNDKLTATGKLPYELGLYWVNNYGVMRSTVFWKDDGANALMFSLYRNEDWKTARRYYYNSAGEHNLNFYSYGGDKYMITKLEGSERHWALGLIDRADVVVKGSTAAYKGQSWLANSSFNGYTYSSLWGAGPEVRLFQKLTEFSLNKMKDRVLDWEEQPNIRIDLPGNETTMSANETVTFKDWNDYNRKYKFDLYVERYLDGSYSQRNDRNALLQYANSRWSWTPAQRQQARALVAFNAYLSAGDINFPHKSMLAGHANFIIDGKQAVAITAGMFPEHPDAADWKREFMAFYQEWVSYFTRPSNPSTHASGGRWYENSSTYSLASLRPAMSAYEGMKQYDGTDLFDNPKFRDWMYWNIAMLVPTEGGIRQLPPQGAHATDKDLPGGEFDNLFPDLAKALQQSANPANVRLGDNLLWSITKGTQGVKPELGSMLFQDYGAIMRYDFGGPHEAYVNVQQLVGPGYRWHAAANGTVLYAAKGKRQSWNDSEASGDGLNVKLLPAFVPDGKSESLGEHALDGVLYDFDFAQYFRAEGRGAPYLARGVMMLRDDYIAIYDDMAGNASGSFYWNNSGYRYTGENPDIHAVKGGAGDQLHIVAPQPVTVTSAAYGAIVNGSEYVYAAGSDGAALDVIAGSAVFQGRTGYAGPQGIALFDGTKVGLSGFTLERSGGEFGISASAADPSAITGRIAGKSGGLVTITPPAGFSAEQAEVTVEGAVVPSVVTNGTITFQVAVSQSEGTKRYTIRPGTPPLWADGFESGNADRWTPTGGTWTVTSDVYGRVYRQSSPDGGSTVAGNTGWSDYSVRADVIPTGIASGSRIDLIGRYKDGNNFYYLQLSEPEGRLKLYKKAAGSIALLQSVLLAPQPDRCYMLQLTFAGTSLSGFVNGVRLIQTTDGSLAGGKIGLRTSSSADFDNVVVSE</sequence>